<name>A0A4U9HKC9_SERRU</name>
<accession>A0A4U9HKC9</accession>
<keyword evidence="1" id="KW-0812">Transmembrane</keyword>
<sequence length="59" mass="6508">MIHGPTRYLLLYAVVLAGCGLMFFRLPTGFFTDGRSGLCDGAVYPAGRRDGRAHRGYQQ</sequence>
<dbReference type="Proteomes" id="UP000307968">
    <property type="component" value="Chromosome"/>
</dbReference>
<dbReference type="AlphaFoldDB" id="A0A4U9HKC9"/>
<evidence type="ECO:0000256" key="1">
    <source>
        <dbReference type="SAM" id="Phobius"/>
    </source>
</evidence>
<evidence type="ECO:0000313" key="3">
    <source>
        <dbReference type="Proteomes" id="UP000307968"/>
    </source>
</evidence>
<keyword evidence="1" id="KW-1133">Transmembrane helix</keyword>
<gene>
    <name evidence="2" type="ORF">NCTC12971_02761</name>
</gene>
<keyword evidence="1" id="KW-0472">Membrane</keyword>
<reference evidence="2 3" key="1">
    <citation type="submission" date="2019-05" db="EMBL/GenBank/DDBJ databases">
        <authorList>
            <consortium name="Pathogen Informatics"/>
        </authorList>
    </citation>
    <scope>NUCLEOTIDE SEQUENCE [LARGE SCALE GENOMIC DNA]</scope>
    <source>
        <strain evidence="2 3">NCTC12971</strain>
    </source>
</reference>
<dbReference type="PROSITE" id="PS51257">
    <property type="entry name" value="PROKAR_LIPOPROTEIN"/>
    <property type="match status" value="1"/>
</dbReference>
<dbReference type="EMBL" id="LR590463">
    <property type="protein sequence ID" value="VTP62679.1"/>
    <property type="molecule type" value="Genomic_DNA"/>
</dbReference>
<organism evidence="2 3">
    <name type="scientific">Serratia rubidaea</name>
    <name type="common">Serratia marinorubra</name>
    <dbReference type="NCBI Taxonomy" id="61652"/>
    <lineage>
        <taxon>Bacteria</taxon>
        <taxon>Pseudomonadati</taxon>
        <taxon>Pseudomonadota</taxon>
        <taxon>Gammaproteobacteria</taxon>
        <taxon>Enterobacterales</taxon>
        <taxon>Yersiniaceae</taxon>
        <taxon>Serratia</taxon>
    </lineage>
</organism>
<evidence type="ECO:0000313" key="2">
    <source>
        <dbReference type="EMBL" id="VTP62679.1"/>
    </source>
</evidence>
<protein>
    <submittedName>
        <fullName evidence="2">Uncharacterized protein</fullName>
    </submittedName>
</protein>
<feature type="transmembrane region" description="Helical" evidence="1">
    <location>
        <begin position="6"/>
        <end position="26"/>
    </location>
</feature>
<proteinExistence type="predicted"/>